<evidence type="ECO:0000256" key="1">
    <source>
        <dbReference type="ARBA" id="ARBA00022723"/>
    </source>
</evidence>
<dbReference type="GO" id="GO:0016787">
    <property type="term" value="F:hydrolase activity"/>
    <property type="evidence" value="ECO:0007669"/>
    <property type="project" value="UniProtKB-KW"/>
</dbReference>
<dbReference type="AlphaFoldDB" id="A0A172T1S4"/>
<dbReference type="PANTHER" id="PTHR35795">
    <property type="entry name" value="SLR1885 PROTEIN"/>
    <property type="match status" value="1"/>
</dbReference>
<evidence type="ECO:0000313" key="6">
    <source>
        <dbReference type="EMBL" id="HGQ77990.1"/>
    </source>
</evidence>
<gene>
    <name evidence="6" type="ORF">ENU12_08880</name>
    <name evidence="5" type="ORF">JM64_02130</name>
</gene>
<evidence type="ECO:0000259" key="4">
    <source>
        <dbReference type="Pfam" id="PF01966"/>
    </source>
</evidence>
<dbReference type="GO" id="GO:0000166">
    <property type="term" value="F:nucleotide binding"/>
    <property type="evidence" value="ECO:0007669"/>
    <property type="project" value="UniProtKB-KW"/>
</dbReference>
<dbReference type="NCBIfam" id="TIGR00488">
    <property type="entry name" value="bis(5'-nucleosyl)-tetraphosphatase (symmetrical) YqeK"/>
    <property type="match status" value="1"/>
</dbReference>
<dbReference type="InterPro" id="IPR005249">
    <property type="entry name" value="YqeK"/>
</dbReference>
<feature type="domain" description="HD" evidence="4">
    <location>
        <begin position="22"/>
        <end position="135"/>
    </location>
</feature>
<organism evidence="5 7">
    <name type="scientific">Fervidobacterium pennivorans</name>
    <dbReference type="NCBI Taxonomy" id="93466"/>
    <lineage>
        <taxon>Bacteria</taxon>
        <taxon>Thermotogati</taxon>
        <taxon>Thermotogota</taxon>
        <taxon>Thermotogae</taxon>
        <taxon>Thermotogales</taxon>
        <taxon>Fervidobacteriaceae</taxon>
        <taxon>Fervidobacterium</taxon>
    </lineage>
</organism>
<dbReference type="EMBL" id="CP011393">
    <property type="protein sequence ID" value="ANE40930.1"/>
    <property type="molecule type" value="Genomic_DNA"/>
</dbReference>
<dbReference type="Pfam" id="PF01966">
    <property type="entry name" value="HD"/>
    <property type="match status" value="1"/>
</dbReference>
<reference evidence="5 7" key="1">
    <citation type="submission" date="2014-08" db="EMBL/GenBank/DDBJ databases">
        <title>Fervidobacterium pennivorans DYC genome.</title>
        <authorList>
            <person name="Wushke S."/>
        </authorList>
    </citation>
    <scope>NUCLEOTIDE SEQUENCE [LARGE SCALE GENOMIC DNA]</scope>
    <source>
        <strain evidence="5 7">DYC</strain>
    </source>
</reference>
<keyword evidence="3 5" id="KW-0378">Hydrolase</keyword>
<dbReference type="PATRIC" id="fig|93466.3.peg.477"/>
<protein>
    <submittedName>
        <fullName evidence="6">HD domain-containing protein</fullName>
    </submittedName>
    <submittedName>
        <fullName evidence="5">Phosphohydrolase</fullName>
    </submittedName>
</protein>
<dbReference type="InterPro" id="IPR051094">
    <property type="entry name" value="Diverse_Catalytic_Enzymes"/>
</dbReference>
<evidence type="ECO:0000256" key="3">
    <source>
        <dbReference type="ARBA" id="ARBA00022801"/>
    </source>
</evidence>
<name>A0A172T1S4_FERPE</name>
<dbReference type="Proteomes" id="UP000077096">
    <property type="component" value="Chromosome"/>
</dbReference>
<sequence length="192" mass="22400">MDTRFIVKELRALVDRLVKPERIEHVNGVVDFCLKLARRYNLESDKLEIMALAHDLFRDLPAEKLKKFASSYGIITEGVYEKRPILLHGLVAAEFLKKKYKITDTDVLLGIAYHTSGHPDFGPYAKALVLADSLEFTRYYEKVNQLREIAFYDLDMGYFEIIKNKIIYAVTHNLYLLPLTIETWNELVERKE</sequence>
<dbReference type="OrthoDB" id="46240at2"/>
<reference evidence="6" key="2">
    <citation type="journal article" date="2020" name="mSystems">
        <title>Genome- and Community-Level Interaction Insights into Carbon Utilization and Element Cycling Functions of Hydrothermarchaeota in Hydrothermal Sediment.</title>
        <authorList>
            <person name="Zhou Z."/>
            <person name="Liu Y."/>
            <person name="Xu W."/>
            <person name="Pan J."/>
            <person name="Luo Z.H."/>
            <person name="Li M."/>
        </authorList>
    </citation>
    <scope>NUCLEOTIDE SEQUENCE [LARGE SCALE GENOMIC DNA]</scope>
    <source>
        <strain evidence="6">SpSt-640</strain>
    </source>
</reference>
<dbReference type="GO" id="GO:0046872">
    <property type="term" value="F:metal ion binding"/>
    <property type="evidence" value="ECO:0007669"/>
    <property type="project" value="UniProtKB-KW"/>
</dbReference>
<evidence type="ECO:0000313" key="7">
    <source>
        <dbReference type="Proteomes" id="UP000077096"/>
    </source>
</evidence>
<proteinExistence type="predicted"/>
<dbReference type="InterPro" id="IPR006674">
    <property type="entry name" value="HD_domain"/>
</dbReference>
<dbReference type="SUPFAM" id="SSF109604">
    <property type="entry name" value="HD-domain/PDEase-like"/>
    <property type="match status" value="1"/>
</dbReference>
<evidence type="ECO:0000313" key="5">
    <source>
        <dbReference type="EMBL" id="ANE40930.1"/>
    </source>
</evidence>
<dbReference type="KEGG" id="fng:JM64_02130"/>
<dbReference type="PANTHER" id="PTHR35795:SF1">
    <property type="entry name" value="BIS(5'-NUCLEOSYL)-TETRAPHOSPHATASE, SYMMETRICAL"/>
    <property type="match status" value="1"/>
</dbReference>
<dbReference type="EMBL" id="DTBH01000182">
    <property type="protein sequence ID" value="HGQ77990.1"/>
    <property type="molecule type" value="Genomic_DNA"/>
</dbReference>
<accession>A0A172T1S4</accession>
<evidence type="ECO:0000256" key="2">
    <source>
        <dbReference type="ARBA" id="ARBA00022741"/>
    </source>
</evidence>
<keyword evidence="2" id="KW-0547">Nucleotide-binding</keyword>
<dbReference type="Gene3D" id="1.10.3210.10">
    <property type="entry name" value="Hypothetical protein af1432"/>
    <property type="match status" value="1"/>
</dbReference>
<keyword evidence="1" id="KW-0479">Metal-binding</keyword>